<feature type="domain" description="YrdC-like" evidence="14">
    <location>
        <begin position="15"/>
        <end position="203"/>
    </location>
</feature>
<evidence type="ECO:0000256" key="11">
    <source>
        <dbReference type="ARBA" id="ARBA00029774"/>
    </source>
</evidence>
<comment type="subcellular location">
    <subcellularLocation>
        <location evidence="1 13">Cytoplasm</location>
    </subcellularLocation>
</comment>
<proteinExistence type="inferred from homology"/>
<dbReference type="InterPro" id="IPR017945">
    <property type="entry name" value="DHBP_synth_RibB-like_a/b_dom"/>
</dbReference>
<evidence type="ECO:0000313" key="16">
    <source>
        <dbReference type="Proteomes" id="UP000427636"/>
    </source>
</evidence>
<dbReference type="RefSeq" id="WP_006363443.1">
    <property type="nucleotide sequence ID" value="NZ_CP046313.1"/>
</dbReference>
<comment type="catalytic activity">
    <reaction evidence="12 13">
        <text>L-threonine + hydrogencarbonate + ATP = L-threonylcarbamoyladenylate + diphosphate + H2O</text>
        <dbReference type="Rhea" id="RHEA:36407"/>
        <dbReference type="ChEBI" id="CHEBI:15377"/>
        <dbReference type="ChEBI" id="CHEBI:17544"/>
        <dbReference type="ChEBI" id="CHEBI:30616"/>
        <dbReference type="ChEBI" id="CHEBI:33019"/>
        <dbReference type="ChEBI" id="CHEBI:57926"/>
        <dbReference type="ChEBI" id="CHEBI:73682"/>
        <dbReference type="EC" id="2.7.7.87"/>
    </reaction>
</comment>
<keyword evidence="6 13" id="KW-0808">Transferase</keyword>
<dbReference type="InterPro" id="IPR038385">
    <property type="entry name" value="Sua5/YwlC_C"/>
</dbReference>
<dbReference type="GeneID" id="84803018"/>
<dbReference type="InterPro" id="IPR050156">
    <property type="entry name" value="TC-AMP_synthase_SUA5"/>
</dbReference>
<dbReference type="InterPro" id="IPR010923">
    <property type="entry name" value="T(6)A37_SUA5"/>
</dbReference>
<comment type="similarity">
    <text evidence="2 13">Belongs to the SUA5 family.</text>
</comment>
<dbReference type="Proteomes" id="UP000427636">
    <property type="component" value="Chromosome"/>
</dbReference>
<evidence type="ECO:0000256" key="4">
    <source>
        <dbReference type="ARBA" id="ARBA00015492"/>
    </source>
</evidence>
<evidence type="ECO:0000256" key="9">
    <source>
        <dbReference type="ARBA" id="ARBA00022741"/>
    </source>
</evidence>
<evidence type="ECO:0000256" key="12">
    <source>
        <dbReference type="ARBA" id="ARBA00048366"/>
    </source>
</evidence>
<evidence type="ECO:0000256" key="2">
    <source>
        <dbReference type="ARBA" id="ARBA00007663"/>
    </source>
</evidence>
<evidence type="ECO:0000256" key="5">
    <source>
        <dbReference type="ARBA" id="ARBA00022490"/>
    </source>
</evidence>
<evidence type="ECO:0000256" key="6">
    <source>
        <dbReference type="ARBA" id="ARBA00022679"/>
    </source>
</evidence>
<evidence type="ECO:0000313" key="15">
    <source>
        <dbReference type="EMBL" id="QGS08048.1"/>
    </source>
</evidence>
<dbReference type="Pfam" id="PF03481">
    <property type="entry name" value="Sua5_C"/>
    <property type="match status" value="1"/>
</dbReference>
<keyword evidence="9 13" id="KW-0547">Nucleotide-binding</keyword>
<dbReference type="PROSITE" id="PS51163">
    <property type="entry name" value="YRDC"/>
    <property type="match status" value="1"/>
</dbReference>
<dbReference type="PIRSF" id="PIRSF004930">
    <property type="entry name" value="Tln_factor_SUA5"/>
    <property type="match status" value="1"/>
</dbReference>
<name>A0ABX6FIN8_9BACL</name>
<keyword evidence="7 13" id="KW-0819">tRNA processing</keyword>
<evidence type="ECO:0000256" key="13">
    <source>
        <dbReference type="PIRNR" id="PIRNR004930"/>
    </source>
</evidence>
<dbReference type="NCBIfam" id="TIGR00057">
    <property type="entry name" value="L-threonylcarbamoyladenylate synthase"/>
    <property type="match status" value="1"/>
</dbReference>
<sequence>MDTEIINISKSKNKAEIYKKLQQYYKSDKLVAIPTETVYGLSADATSDKAISKIYEAKGRPSDNPLIVHFYDVKQLDNIVDYADDRVGILIDKFWPGPMTLILNAIENNGISNNVTAGLNTLAVRMPSNTTAREILKETQVLLAAPSANTSGKPSPTKYEHVYHDLNEKIDVIIEDEQSDIGLESTVIDCTKNPLVIARPGEITKEDIENVLGEGSVVYNDEIIDEDQAPIAPGMKYRHYSPEAELILYRHSFEDLLELLKTKGKETGFITYDNYKNKLKGLNISIKYLADSEKSVEQSSKNLYNILREFDEENIKEIYILPIKENKENVALLNRLNKAISKK</sequence>
<evidence type="ECO:0000256" key="1">
    <source>
        <dbReference type="ARBA" id="ARBA00004496"/>
    </source>
</evidence>
<protein>
    <recommendedName>
        <fullName evidence="4 13">Threonylcarbamoyl-AMP synthase</fullName>
        <shortName evidence="13">TC-AMP synthase</shortName>
        <ecNumber evidence="3 13">2.7.7.87</ecNumber>
    </recommendedName>
    <alternativeName>
        <fullName evidence="11 13">L-threonylcarbamoyladenylate synthase</fullName>
    </alternativeName>
</protein>
<reference evidence="15 16" key="1">
    <citation type="submission" date="2019-11" db="EMBL/GenBank/DDBJ databases">
        <title>FDA dAtabase for Regulatory Grade micrObial Sequences (FDA-ARGOS): Supporting development and validation of Infectious Disease Dx tests.</title>
        <authorList>
            <person name="Turner S."/>
            <person name="Byrd R."/>
            <person name="Tallon L."/>
            <person name="Sadzewicz L."/>
            <person name="Vavikolanu K."/>
            <person name="Mehta A."/>
            <person name="Aluvathingal J."/>
            <person name="Nadendla S."/>
            <person name="Myers T."/>
            <person name="Yan Y."/>
            <person name="Sichtig H."/>
        </authorList>
    </citation>
    <scope>NUCLEOTIDE SEQUENCE [LARGE SCALE GENOMIC DNA]</scope>
    <source>
        <strain evidence="15 16">FDAARGOS_742</strain>
    </source>
</reference>
<dbReference type="PANTHER" id="PTHR17490:SF16">
    <property type="entry name" value="THREONYLCARBAMOYL-AMP SYNTHASE"/>
    <property type="match status" value="1"/>
</dbReference>
<evidence type="ECO:0000256" key="3">
    <source>
        <dbReference type="ARBA" id="ARBA00012584"/>
    </source>
</evidence>
<evidence type="ECO:0000256" key="10">
    <source>
        <dbReference type="ARBA" id="ARBA00022840"/>
    </source>
</evidence>
<dbReference type="Gene3D" id="3.90.870.10">
    <property type="entry name" value="DHBP synthase"/>
    <property type="match status" value="1"/>
</dbReference>
<dbReference type="EMBL" id="CP046313">
    <property type="protein sequence ID" value="QGS08048.1"/>
    <property type="molecule type" value="Genomic_DNA"/>
</dbReference>
<dbReference type="InterPro" id="IPR006070">
    <property type="entry name" value="Sua5-like_dom"/>
</dbReference>
<keyword evidence="16" id="KW-1185">Reference proteome</keyword>
<dbReference type="PANTHER" id="PTHR17490">
    <property type="entry name" value="SUA5"/>
    <property type="match status" value="1"/>
</dbReference>
<dbReference type="InterPro" id="IPR005145">
    <property type="entry name" value="Sua5_C"/>
</dbReference>
<dbReference type="SUPFAM" id="SSF55821">
    <property type="entry name" value="YrdC/RibB"/>
    <property type="match status" value="1"/>
</dbReference>
<organism evidence="15 16">
    <name type="scientific">Gemella sanguinis</name>
    <dbReference type="NCBI Taxonomy" id="84135"/>
    <lineage>
        <taxon>Bacteria</taxon>
        <taxon>Bacillati</taxon>
        <taxon>Bacillota</taxon>
        <taxon>Bacilli</taxon>
        <taxon>Bacillales</taxon>
        <taxon>Gemellaceae</taxon>
        <taxon>Gemella</taxon>
    </lineage>
</organism>
<dbReference type="Gene3D" id="3.40.50.11030">
    <property type="entry name" value="Threonylcarbamoyl-AMP synthase, C-terminal domain"/>
    <property type="match status" value="1"/>
</dbReference>
<gene>
    <name evidence="15" type="ORF">FOC50_07110</name>
</gene>
<accession>A0ABX6FIN8</accession>
<dbReference type="EC" id="2.7.7.87" evidence="3 13"/>
<evidence type="ECO:0000259" key="14">
    <source>
        <dbReference type="PROSITE" id="PS51163"/>
    </source>
</evidence>
<keyword evidence="8 13" id="KW-0548">Nucleotidyltransferase</keyword>
<keyword evidence="5 13" id="KW-0963">Cytoplasm</keyword>
<comment type="function">
    <text evidence="13">Required for the formation of a threonylcarbamoyl group on adenosine at position 37 (t(6)A37) in tRNAs that read codons beginning with adenine.</text>
</comment>
<evidence type="ECO:0000256" key="7">
    <source>
        <dbReference type="ARBA" id="ARBA00022694"/>
    </source>
</evidence>
<evidence type="ECO:0000256" key="8">
    <source>
        <dbReference type="ARBA" id="ARBA00022695"/>
    </source>
</evidence>
<keyword evidence="10 13" id="KW-0067">ATP-binding</keyword>
<dbReference type="Pfam" id="PF01300">
    <property type="entry name" value="Sua5_yciO_yrdC"/>
    <property type="match status" value="1"/>
</dbReference>